<comment type="similarity">
    <text evidence="4">Belongs to the Deltex family.</text>
</comment>
<comment type="catalytic activity">
    <reaction evidence="4">
        <text>S-ubiquitinyl-[E2 ubiquitin-conjugating enzyme]-L-cysteine + [acceptor protein]-L-lysine = [E2 ubiquitin-conjugating enzyme]-L-cysteine + N(6)-ubiquitinyl-[acceptor protein]-L-lysine.</text>
        <dbReference type="EC" id="2.3.2.27"/>
    </reaction>
</comment>
<keyword evidence="5" id="KW-0472">Membrane</keyword>
<dbReference type="GO" id="GO:0005654">
    <property type="term" value="C:nucleoplasm"/>
    <property type="evidence" value="ECO:0000318"/>
    <property type="project" value="GO_Central"/>
</dbReference>
<keyword evidence="4" id="KW-0808">Transferase</keyword>
<dbReference type="eggNOG" id="KOG0260">
    <property type="taxonomic scope" value="Eukaryota"/>
</dbReference>
<evidence type="ECO:0000256" key="3">
    <source>
        <dbReference type="PROSITE-ProRule" id="PRU00175"/>
    </source>
</evidence>
<dbReference type="EnsemblMetazoa" id="HelroT178084">
    <property type="protein sequence ID" value="HelroP178084"/>
    <property type="gene ID" value="HelroG178084"/>
</dbReference>
<comment type="subcellular location">
    <subcellularLocation>
        <location evidence="4">Cytoplasm</location>
    </subcellularLocation>
</comment>
<evidence type="ECO:0000256" key="2">
    <source>
        <dbReference type="ARBA" id="ARBA00022833"/>
    </source>
</evidence>
<comment type="pathway">
    <text evidence="4">Protein modification; protein ubiquitination.</text>
</comment>
<reference evidence="7 9" key="2">
    <citation type="journal article" date="2013" name="Nature">
        <title>Insights into bilaterian evolution from three spiralian genomes.</title>
        <authorList>
            <person name="Simakov O."/>
            <person name="Marletaz F."/>
            <person name="Cho S.J."/>
            <person name="Edsinger-Gonzales E."/>
            <person name="Havlak P."/>
            <person name="Hellsten U."/>
            <person name="Kuo D.H."/>
            <person name="Larsson T."/>
            <person name="Lv J."/>
            <person name="Arendt D."/>
            <person name="Savage R."/>
            <person name="Osoegawa K."/>
            <person name="de Jong P."/>
            <person name="Grimwood J."/>
            <person name="Chapman J.A."/>
            <person name="Shapiro H."/>
            <person name="Aerts A."/>
            <person name="Otillar R.P."/>
            <person name="Terry A.Y."/>
            <person name="Boore J.L."/>
            <person name="Grigoriev I.V."/>
            <person name="Lindberg D.R."/>
            <person name="Seaver E.C."/>
            <person name="Weisblat D.A."/>
            <person name="Putnam N.H."/>
            <person name="Rokhsar D.S."/>
        </authorList>
    </citation>
    <scope>NUCLEOTIDE SEQUENCE</scope>
</reference>
<dbReference type="EMBL" id="KB097379">
    <property type="protein sequence ID" value="ESN97300.1"/>
    <property type="molecule type" value="Genomic_DNA"/>
</dbReference>
<evidence type="ECO:0000313" key="7">
    <source>
        <dbReference type="EMBL" id="ESN97300.1"/>
    </source>
</evidence>
<sequence>MLGQLAKIGTGCFDLMLDDKQCVNGMDIPSEIPSGHLAGGDIYGLTSMPPVGATLMSTTQKTPWEQQNFETPNYNCFSPDASLSPEFSGGFSPADNTGFSTSFSPAAMSPGSQTLASPSFPSPAGAFSPSYILLTNITIICTNVTIICTNITIIYTNITKLFAGITTILTKLQPIQSCLQSILALPVFLIIFWCFPKIFPNFPGLLTHFPGLLTNVSSICTIITNLLADITRKVVVITGLQPMQLWLCSIIAKKARKRRKFGAECGEAINKQEIQISWNSDDSLSSTLKTYFITRHNARKVDGLVNNILILIDASNDQVQSNFKDCKKTFFALSFAHNNFSNKETTSKFFLNLKPQSSKMFQLESNESNKKSIKTPVEHQNSYKNMMKQDFLFLVEENEEIHFKIGSDAECCICCDGLGNTPESVYLRDCRHVFHLHCLKRLYLTNNQLKFPFCWTVYEMKFGGHQDDEKVERTSLNDEDEDGEIIINILSDEDNDVDEYDGDGEVNDDLRYLGNTFQNFYEIVDVETDIKIVKRPYSSIMVRLCNGLKPVAALTLSRLSSC</sequence>
<evidence type="ECO:0000256" key="4">
    <source>
        <dbReference type="RuleBase" id="RU367105"/>
    </source>
</evidence>
<feature type="domain" description="RING-type" evidence="6">
    <location>
        <begin position="411"/>
        <end position="454"/>
    </location>
</feature>
<dbReference type="EC" id="2.3.2.27" evidence="4"/>
<dbReference type="PROSITE" id="PS50089">
    <property type="entry name" value="ZF_RING_2"/>
    <property type="match status" value="1"/>
</dbReference>
<name>T1FCP6_HELRO</name>
<keyword evidence="4" id="KW-0479">Metal-binding</keyword>
<dbReference type="GO" id="GO:0008270">
    <property type="term" value="F:zinc ion binding"/>
    <property type="evidence" value="ECO:0007669"/>
    <property type="project" value="UniProtKB-KW"/>
</dbReference>
<evidence type="ECO:0000313" key="9">
    <source>
        <dbReference type="Proteomes" id="UP000015101"/>
    </source>
</evidence>
<gene>
    <name evidence="8" type="primary">20206595</name>
    <name evidence="7" type="ORF">HELRODRAFT_178084</name>
</gene>
<organism evidence="8 9">
    <name type="scientific">Helobdella robusta</name>
    <name type="common">Californian leech</name>
    <dbReference type="NCBI Taxonomy" id="6412"/>
    <lineage>
        <taxon>Eukaryota</taxon>
        <taxon>Metazoa</taxon>
        <taxon>Spiralia</taxon>
        <taxon>Lophotrochozoa</taxon>
        <taxon>Annelida</taxon>
        <taxon>Clitellata</taxon>
        <taxon>Hirudinea</taxon>
        <taxon>Rhynchobdellida</taxon>
        <taxon>Glossiphoniidae</taxon>
        <taxon>Helobdella</taxon>
    </lineage>
</organism>
<accession>T1FCP6</accession>
<dbReference type="HOGENOM" id="CLU_485095_0_0_1"/>
<dbReference type="STRING" id="6412.T1FCP6"/>
<keyword evidence="5" id="KW-1133">Transmembrane helix</keyword>
<dbReference type="KEGG" id="hro:HELRODRAFT_178084"/>
<feature type="transmembrane region" description="Helical" evidence="5">
    <location>
        <begin position="131"/>
        <end position="154"/>
    </location>
</feature>
<keyword evidence="5" id="KW-0812">Transmembrane</keyword>
<dbReference type="InParanoid" id="T1FCP6"/>
<proteinExistence type="inferred from homology"/>
<dbReference type="Gene3D" id="3.30.40.10">
    <property type="entry name" value="Zinc/RING finger domain, C3HC4 (zinc finger)"/>
    <property type="match status" value="1"/>
</dbReference>
<keyword evidence="1 3" id="KW-0863">Zinc-finger</keyword>
<dbReference type="SUPFAM" id="SSF57850">
    <property type="entry name" value="RING/U-box"/>
    <property type="match status" value="1"/>
</dbReference>
<keyword evidence="9" id="KW-1185">Reference proteome</keyword>
<dbReference type="UniPathway" id="UPA00143"/>
<reference evidence="8" key="3">
    <citation type="submission" date="2015-06" db="UniProtKB">
        <authorList>
            <consortium name="EnsemblMetazoa"/>
        </authorList>
    </citation>
    <scope>IDENTIFICATION</scope>
</reference>
<feature type="transmembrane region" description="Helical" evidence="5">
    <location>
        <begin position="174"/>
        <end position="195"/>
    </location>
</feature>
<dbReference type="GO" id="GO:0016567">
    <property type="term" value="P:protein ubiquitination"/>
    <property type="evidence" value="ECO:0000318"/>
    <property type="project" value="GO_Central"/>
</dbReference>
<protein>
    <recommendedName>
        <fullName evidence="4">E3 ubiquitin-protein ligase</fullName>
        <ecNumber evidence="4">2.3.2.27</ecNumber>
    </recommendedName>
</protein>
<evidence type="ECO:0000259" key="6">
    <source>
        <dbReference type="PROSITE" id="PS50089"/>
    </source>
</evidence>
<dbReference type="EMBL" id="AMQM01006295">
    <property type="status" value="NOT_ANNOTATED_CDS"/>
    <property type="molecule type" value="Genomic_DNA"/>
</dbReference>
<dbReference type="GO" id="GO:0005737">
    <property type="term" value="C:cytoplasm"/>
    <property type="evidence" value="ECO:0007669"/>
    <property type="project" value="UniProtKB-SubCell"/>
</dbReference>
<dbReference type="Proteomes" id="UP000015101">
    <property type="component" value="Unassembled WGS sequence"/>
</dbReference>
<dbReference type="InterPro" id="IPR013083">
    <property type="entry name" value="Znf_RING/FYVE/PHD"/>
</dbReference>
<keyword evidence="4" id="KW-0963">Cytoplasm</keyword>
<dbReference type="PANTHER" id="PTHR12622">
    <property type="entry name" value="DELTEX-RELATED"/>
    <property type="match status" value="1"/>
</dbReference>
<dbReference type="GO" id="GO:0061630">
    <property type="term" value="F:ubiquitin protein ligase activity"/>
    <property type="evidence" value="ECO:0000318"/>
    <property type="project" value="GO_Central"/>
</dbReference>
<keyword evidence="2 4" id="KW-0862">Zinc</keyword>
<dbReference type="InterPro" id="IPR001841">
    <property type="entry name" value="Znf_RING"/>
</dbReference>
<dbReference type="GeneID" id="20206595"/>
<dbReference type="GO" id="GO:0007219">
    <property type="term" value="P:Notch signaling pathway"/>
    <property type="evidence" value="ECO:0000318"/>
    <property type="project" value="GO_Central"/>
</dbReference>
<dbReference type="OrthoDB" id="8062037at2759"/>
<evidence type="ECO:0000256" key="1">
    <source>
        <dbReference type="ARBA" id="ARBA00022771"/>
    </source>
</evidence>
<evidence type="ECO:0000313" key="8">
    <source>
        <dbReference type="EnsemblMetazoa" id="HelroP178084"/>
    </source>
</evidence>
<reference evidence="9" key="1">
    <citation type="submission" date="2012-12" db="EMBL/GenBank/DDBJ databases">
        <authorList>
            <person name="Hellsten U."/>
            <person name="Grimwood J."/>
            <person name="Chapman J.A."/>
            <person name="Shapiro H."/>
            <person name="Aerts A."/>
            <person name="Otillar R.P."/>
            <person name="Terry A.Y."/>
            <person name="Boore J.L."/>
            <person name="Simakov O."/>
            <person name="Marletaz F."/>
            <person name="Cho S.-J."/>
            <person name="Edsinger-Gonzales E."/>
            <person name="Havlak P."/>
            <person name="Kuo D.-H."/>
            <person name="Larsson T."/>
            <person name="Lv J."/>
            <person name="Arendt D."/>
            <person name="Savage R."/>
            <person name="Osoegawa K."/>
            <person name="de Jong P."/>
            <person name="Lindberg D.R."/>
            <person name="Seaver E.C."/>
            <person name="Weisblat D.A."/>
            <person name="Putnam N.H."/>
            <person name="Grigoriev I.V."/>
            <person name="Rokhsar D.S."/>
        </authorList>
    </citation>
    <scope>NUCLEOTIDE SEQUENCE</scope>
</reference>
<dbReference type="CTD" id="20206595"/>
<dbReference type="RefSeq" id="XP_009024479.1">
    <property type="nucleotide sequence ID" value="XM_009026231.1"/>
</dbReference>
<dbReference type="AlphaFoldDB" id="T1FCP6"/>
<evidence type="ECO:0000256" key="5">
    <source>
        <dbReference type="SAM" id="Phobius"/>
    </source>
</evidence>
<dbReference type="InterPro" id="IPR039398">
    <property type="entry name" value="Deltex_fam"/>
</dbReference>